<dbReference type="EMBL" id="KX756229">
    <property type="protein sequence ID" value="ASY96104.1"/>
    <property type="molecule type" value="Genomic_DNA"/>
</dbReference>
<sequence length="149" mass="17206">MKQSSLDKLLHAKKLKNPEYLPKKKPKNIYDAFVDYLKTRKIDLNFVGVIEKHHVIPLHKSKIKRGSLEDKTQEVLVVTYEEHFSAHFYHYLVYQLPGDLMFFQLRSNVDADKATLARQLGGKIAGNMNTNAQQNKNSARNISNLILKI</sequence>
<keyword evidence="1" id="KW-0934">Plastid</keyword>
<evidence type="ECO:0000313" key="1">
    <source>
        <dbReference type="EMBL" id="ASY96104.1"/>
    </source>
</evidence>
<accession>A0A249RWV3</accession>
<dbReference type="AlphaFoldDB" id="A0A249RWV3"/>
<geneLocation type="chloroplast" evidence="1"/>
<keyword evidence="1" id="KW-0150">Chloroplast</keyword>
<proteinExistence type="predicted"/>
<protein>
    <submittedName>
        <fullName evidence="1">Uncharacterized protein</fullName>
    </submittedName>
</protein>
<name>A0A249RWV3_TETOB</name>
<reference evidence="1" key="1">
    <citation type="submission" date="2016-08" db="EMBL/GenBank/DDBJ databases">
        <title>Metabolic diversity of the green alga Acutodemus (Scenedesmus) obliquus as revealed by its genome.</title>
        <authorList>
            <person name="McKie-Krisberg Z."/>
            <person name="Gabr A."/>
            <person name="Neofotis P."/>
            <person name="Valenti L."/>
            <person name="Huang A."/>
            <person name="Guo D."/>
            <person name="Chiu K."/>
            <person name="Jose J."/>
            <person name="Babu M."/>
            <person name="Hovde B."/>
            <person name="Starkenburg S."/>
            <person name="Magnuson J."/>
            <person name="Culley D."/>
            <person name="Huesemann M."/>
            <person name="Polle J.E.W."/>
        </authorList>
    </citation>
    <scope>NUCLEOTIDE SEQUENCE</scope>
</reference>
<organism evidence="1">
    <name type="scientific">Tetradesmus obliquus</name>
    <name type="common">Green alga</name>
    <name type="synonym">Acutodesmus obliquus</name>
    <dbReference type="NCBI Taxonomy" id="3088"/>
    <lineage>
        <taxon>Eukaryota</taxon>
        <taxon>Viridiplantae</taxon>
        <taxon>Chlorophyta</taxon>
        <taxon>core chlorophytes</taxon>
        <taxon>Chlorophyceae</taxon>
        <taxon>CS clade</taxon>
        <taxon>Sphaeropleales</taxon>
        <taxon>Scenedesmaceae</taxon>
        <taxon>Tetradesmus</taxon>
    </lineage>
</organism>